<dbReference type="RefSeq" id="WP_168909458.1">
    <property type="nucleotide sequence ID" value="NZ_CP051428.1"/>
</dbReference>
<dbReference type="PANTHER" id="PTHR43685:SF3">
    <property type="entry name" value="SLR2126 PROTEIN"/>
    <property type="match status" value="1"/>
</dbReference>
<proteinExistence type="predicted"/>
<dbReference type="InterPro" id="IPR001173">
    <property type="entry name" value="Glyco_trans_2-like"/>
</dbReference>
<name>A0A6H2H2V7_9BACL</name>
<keyword evidence="2" id="KW-0808">Transferase</keyword>
<dbReference type="Proteomes" id="UP000502136">
    <property type="component" value="Chromosome"/>
</dbReference>
<accession>A0A6H2H2V7</accession>
<feature type="domain" description="Glycosyltransferase 2-like" evidence="1">
    <location>
        <begin position="6"/>
        <end position="121"/>
    </location>
</feature>
<dbReference type="AlphaFoldDB" id="A0A6H2H2V7"/>
<dbReference type="EMBL" id="CP051428">
    <property type="protein sequence ID" value="QJC53929.1"/>
    <property type="molecule type" value="Genomic_DNA"/>
</dbReference>
<evidence type="ECO:0000313" key="3">
    <source>
        <dbReference type="Proteomes" id="UP000502136"/>
    </source>
</evidence>
<organism evidence="2 3">
    <name type="scientific">Paenibacillus albicereus</name>
    <dbReference type="NCBI Taxonomy" id="2726185"/>
    <lineage>
        <taxon>Bacteria</taxon>
        <taxon>Bacillati</taxon>
        <taxon>Bacillota</taxon>
        <taxon>Bacilli</taxon>
        <taxon>Bacillales</taxon>
        <taxon>Paenibacillaceae</taxon>
        <taxon>Paenibacillus</taxon>
    </lineage>
</organism>
<dbReference type="KEGG" id="palr:HGI30_21975"/>
<reference evidence="2 3" key="1">
    <citation type="submission" date="2020-04" db="EMBL/GenBank/DDBJ databases">
        <title>Novel Paenibacillus strain UniB2 isolated from commercial digestive syrup.</title>
        <authorList>
            <person name="Thorat V."/>
            <person name="Kirdat K."/>
            <person name="Tiwarekar B."/>
            <person name="Yadav A."/>
        </authorList>
    </citation>
    <scope>NUCLEOTIDE SEQUENCE [LARGE SCALE GENOMIC DNA]</scope>
    <source>
        <strain evidence="2 3">UniB2</strain>
    </source>
</reference>
<dbReference type="Pfam" id="PF00535">
    <property type="entry name" value="Glycos_transf_2"/>
    <property type="match status" value="1"/>
</dbReference>
<dbReference type="Gene3D" id="3.90.550.10">
    <property type="entry name" value="Spore Coat Polysaccharide Biosynthesis Protein SpsA, Chain A"/>
    <property type="match status" value="1"/>
</dbReference>
<dbReference type="CDD" id="cd00761">
    <property type="entry name" value="Glyco_tranf_GTA_type"/>
    <property type="match status" value="1"/>
</dbReference>
<keyword evidence="3" id="KW-1185">Reference proteome</keyword>
<dbReference type="PANTHER" id="PTHR43685">
    <property type="entry name" value="GLYCOSYLTRANSFERASE"/>
    <property type="match status" value="1"/>
</dbReference>
<evidence type="ECO:0000259" key="1">
    <source>
        <dbReference type="Pfam" id="PF00535"/>
    </source>
</evidence>
<protein>
    <submittedName>
        <fullName evidence="2">Glycosyltransferase</fullName>
    </submittedName>
</protein>
<dbReference type="InterPro" id="IPR050834">
    <property type="entry name" value="Glycosyltransf_2"/>
</dbReference>
<sequence length="401" mass="44856">MHFRASIILPSRDKHPLVLLTLFALERQSVPPDRYEVIVVDDASSDLTSGIPAAWSFPYRLRLLRSEAVLGRPAARNAGISVAEGEVLIFLDAEVLVGPGFVESHLRLHEQDGQLLASGVLTMKSAYTYLHPGFSAAQVQQAYGLIHPRPRHHAAWEAFMAGGGPQLLFSREDIHAEAYRELAFAKPMEAVYEAEILQRFGDRLAGFHLPWLISHTGNLSVRRSAFELHGRFEEYEGYGWDDLELGYRLYRQGYRFAHIREPAVYHQEHPVAPSVAGEAQENFFRFQQKYRELSLLVLLLLYLSAPMSFSFHQAHLVLDEAYRLDAESAGLYLPMLGTLRSMLEAAGYLLRHGQTPSHLAAHAGCPPGSPARAHFEAQRSAIAASGRWPMLVEALARLTSL</sequence>
<dbReference type="GO" id="GO:0016740">
    <property type="term" value="F:transferase activity"/>
    <property type="evidence" value="ECO:0007669"/>
    <property type="project" value="UniProtKB-KW"/>
</dbReference>
<dbReference type="SUPFAM" id="SSF53448">
    <property type="entry name" value="Nucleotide-diphospho-sugar transferases"/>
    <property type="match status" value="1"/>
</dbReference>
<evidence type="ECO:0000313" key="2">
    <source>
        <dbReference type="EMBL" id="QJC53929.1"/>
    </source>
</evidence>
<dbReference type="InterPro" id="IPR029044">
    <property type="entry name" value="Nucleotide-diphossugar_trans"/>
</dbReference>
<gene>
    <name evidence="2" type="ORF">HGI30_21975</name>
</gene>